<gene>
    <name evidence="2" type="ORF">HXN26_07540</name>
</gene>
<keyword evidence="1" id="KW-0732">Signal</keyword>
<feature type="signal peptide" evidence="1">
    <location>
        <begin position="1"/>
        <end position="22"/>
    </location>
</feature>
<dbReference type="PROSITE" id="PS51257">
    <property type="entry name" value="PROKAR_LIPOPROTEIN"/>
    <property type="match status" value="1"/>
</dbReference>
<evidence type="ECO:0000313" key="3">
    <source>
        <dbReference type="Proteomes" id="UP000771736"/>
    </source>
</evidence>
<evidence type="ECO:0000313" key="2">
    <source>
        <dbReference type="EMBL" id="MBF1384684.1"/>
    </source>
</evidence>
<organism evidence="2 3">
    <name type="scientific">Prevotella aurantiaca</name>
    <dbReference type="NCBI Taxonomy" id="596085"/>
    <lineage>
        <taxon>Bacteria</taxon>
        <taxon>Pseudomonadati</taxon>
        <taxon>Bacteroidota</taxon>
        <taxon>Bacteroidia</taxon>
        <taxon>Bacteroidales</taxon>
        <taxon>Prevotellaceae</taxon>
        <taxon>Prevotella</taxon>
    </lineage>
</organism>
<sequence>MKKVFFLLGMLMLGTFTFTSCNEDDDFTTKTNLKPNNENYISQTAIDFAKSIKSQGSTRSILSSSLPTQAILL</sequence>
<proteinExistence type="predicted"/>
<dbReference type="EMBL" id="JABZSJ010000039">
    <property type="protein sequence ID" value="MBF1384684.1"/>
    <property type="molecule type" value="Genomic_DNA"/>
</dbReference>
<accession>A0A930MY37</accession>
<dbReference type="RefSeq" id="WP_273160260.1">
    <property type="nucleotide sequence ID" value="NZ_JABZSJ010000039.1"/>
</dbReference>
<evidence type="ECO:0000256" key="1">
    <source>
        <dbReference type="SAM" id="SignalP"/>
    </source>
</evidence>
<dbReference type="Proteomes" id="UP000771736">
    <property type="component" value="Unassembled WGS sequence"/>
</dbReference>
<protein>
    <submittedName>
        <fullName evidence="2">Uncharacterized protein</fullName>
    </submittedName>
</protein>
<name>A0A930MY37_9BACT</name>
<reference evidence="2" key="1">
    <citation type="submission" date="2020-04" db="EMBL/GenBank/DDBJ databases">
        <title>Deep metagenomics examines the oral microbiome during advanced dental caries in children, revealing novel taxa and co-occurrences with host molecules.</title>
        <authorList>
            <person name="Baker J.L."/>
            <person name="Morton J.T."/>
            <person name="Dinis M."/>
            <person name="Alvarez R."/>
            <person name="Tran N.C."/>
            <person name="Knight R."/>
            <person name="Edlund A."/>
        </authorList>
    </citation>
    <scope>NUCLEOTIDE SEQUENCE</scope>
    <source>
        <strain evidence="2">JCVI_44_bin.5</strain>
    </source>
</reference>
<dbReference type="AlphaFoldDB" id="A0A930MY37"/>
<comment type="caution">
    <text evidence="2">The sequence shown here is derived from an EMBL/GenBank/DDBJ whole genome shotgun (WGS) entry which is preliminary data.</text>
</comment>
<feature type="chain" id="PRO_5037114745" evidence="1">
    <location>
        <begin position="23"/>
        <end position="73"/>
    </location>
</feature>